<dbReference type="AlphaFoldDB" id="A0AA87WC39"/>
<reference evidence="4" key="1">
    <citation type="journal article" date="2014" name="Int. J. Syst. Evol. Microbiol.">
        <title>Complete genome sequence of Corynebacterium casei LMG S-19264T (=DSM 44701T), isolated from a smear-ripened cheese.</title>
        <authorList>
            <consortium name="US DOE Joint Genome Institute (JGI-PGF)"/>
            <person name="Walter F."/>
            <person name="Albersmeier A."/>
            <person name="Kalinowski J."/>
            <person name="Ruckert C."/>
        </authorList>
    </citation>
    <scope>NUCLEOTIDE SEQUENCE</scope>
    <source>
        <strain evidence="4">CGMCC 1.15034</strain>
    </source>
</reference>
<protein>
    <recommendedName>
        <fullName evidence="6">BA14K family protein</fullName>
    </recommendedName>
</protein>
<dbReference type="Proteomes" id="UP000625079">
    <property type="component" value="Unassembled WGS sequence"/>
</dbReference>
<proteinExistence type="predicted"/>
<evidence type="ECO:0008006" key="6">
    <source>
        <dbReference type="Google" id="ProtNLM"/>
    </source>
</evidence>
<sequence>MRSSALVCATVGALALTGIATTAPAQARHFGPAFAGGLIAGALVAGAASSAYAYAPGPGYAYDDGPAYTYGYASAPGYYIPRREHPYRTYGVYDESQHGGQPSYTSPTGD</sequence>
<feature type="signal peptide" evidence="3">
    <location>
        <begin position="1"/>
        <end position="27"/>
    </location>
</feature>
<accession>A0AA87WC39</accession>
<feature type="chain" id="PRO_5041709751" description="BA14K family protein" evidence="3">
    <location>
        <begin position="28"/>
        <end position="110"/>
    </location>
</feature>
<evidence type="ECO:0000256" key="2">
    <source>
        <dbReference type="SAM" id="Phobius"/>
    </source>
</evidence>
<keyword evidence="2" id="KW-0472">Membrane</keyword>
<evidence type="ECO:0000256" key="3">
    <source>
        <dbReference type="SAM" id="SignalP"/>
    </source>
</evidence>
<name>A0AA87WC39_9BRAD</name>
<organism evidence="4 5">
    <name type="scientific">Bradyrhizobium guangdongense</name>
    <dbReference type="NCBI Taxonomy" id="1325090"/>
    <lineage>
        <taxon>Bacteria</taxon>
        <taxon>Pseudomonadati</taxon>
        <taxon>Pseudomonadota</taxon>
        <taxon>Alphaproteobacteria</taxon>
        <taxon>Hyphomicrobiales</taxon>
        <taxon>Nitrobacteraceae</taxon>
        <taxon>Bradyrhizobium</taxon>
    </lineage>
</organism>
<feature type="compositionally biased region" description="Polar residues" evidence="1">
    <location>
        <begin position="98"/>
        <end position="110"/>
    </location>
</feature>
<feature type="transmembrane region" description="Helical" evidence="2">
    <location>
        <begin position="34"/>
        <end position="55"/>
    </location>
</feature>
<reference evidence="4" key="2">
    <citation type="submission" date="2022-12" db="EMBL/GenBank/DDBJ databases">
        <authorList>
            <person name="Sun Q."/>
            <person name="Zhou Y."/>
        </authorList>
    </citation>
    <scope>NUCLEOTIDE SEQUENCE</scope>
    <source>
        <strain evidence="4">CGMCC 1.15034</strain>
    </source>
</reference>
<keyword evidence="2" id="KW-0812">Transmembrane</keyword>
<evidence type="ECO:0000313" key="5">
    <source>
        <dbReference type="Proteomes" id="UP000625079"/>
    </source>
</evidence>
<comment type="caution">
    <text evidence="4">The sequence shown here is derived from an EMBL/GenBank/DDBJ whole genome shotgun (WGS) entry which is preliminary data.</text>
</comment>
<dbReference type="RefSeq" id="WP_188637461.1">
    <property type="nucleotide sequence ID" value="NZ_BMHC01000042.1"/>
</dbReference>
<feature type="region of interest" description="Disordered" evidence="1">
    <location>
        <begin position="90"/>
        <end position="110"/>
    </location>
</feature>
<evidence type="ECO:0000256" key="1">
    <source>
        <dbReference type="SAM" id="MobiDB-lite"/>
    </source>
</evidence>
<keyword evidence="2" id="KW-1133">Transmembrane helix</keyword>
<evidence type="ECO:0000313" key="4">
    <source>
        <dbReference type="EMBL" id="GGI34305.1"/>
    </source>
</evidence>
<gene>
    <name evidence="4" type="ORF">GCM10010987_78730</name>
</gene>
<dbReference type="EMBL" id="BMHC01000042">
    <property type="protein sequence ID" value="GGI34305.1"/>
    <property type="molecule type" value="Genomic_DNA"/>
</dbReference>
<keyword evidence="3" id="KW-0732">Signal</keyword>